<protein>
    <submittedName>
        <fullName evidence="1">Uncharacterized protein</fullName>
    </submittedName>
</protein>
<dbReference type="Proteomes" id="UP001139516">
    <property type="component" value="Unassembled WGS sequence"/>
</dbReference>
<dbReference type="RefSeq" id="WP_248667490.1">
    <property type="nucleotide sequence ID" value="NZ_JALPRX010000056.1"/>
</dbReference>
<proteinExistence type="predicted"/>
<gene>
    <name evidence="1" type="ORF">M0638_13330</name>
</gene>
<dbReference type="EMBL" id="JALPRX010000056">
    <property type="protein sequence ID" value="MCK8785366.1"/>
    <property type="molecule type" value="Genomic_DNA"/>
</dbReference>
<name>A0A9X2BVR2_9PROT</name>
<sequence>MVRLPEALQRVIERQMAEGQAASAAAFVKEAVMRLVDEAQAEEAEIRAAAEARAEGRSGGER</sequence>
<keyword evidence="2" id="KW-1185">Reference proteome</keyword>
<evidence type="ECO:0000313" key="2">
    <source>
        <dbReference type="Proteomes" id="UP001139516"/>
    </source>
</evidence>
<reference evidence="1" key="1">
    <citation type="submission" date="2022-04" db="EMBL/GenBank/DDBJ databases">
        <title>Roseomonas acroporae sp. nov., isolated from coral Acropora digitifera.</title>
        <authorList>
            <person name="Sun H."/>
        </authorList>
    </citation>
    <scope>NUCLEOTIDE SEQUENCE</scope>
    <source>
        <strain evidence="1">NAR14</strain>
    </source>
</reference>
<evidence type="ECO:0000313" key="1">
    <source>
        <dbReference type="EMBL" id="MCK8785366.1"/>
    </source>
</evidence>
<comment type="caution">
    <text evidence="1">The sequence shown here is derived from an EMBL/GenBank/DDBJ whole genome shotgun (WGS) entry which is preliminary data.</text>
</comment>
<accession>A0A9X2BVR2</accession>
<organism evidence="1 2">
    <name type="scientific">Roseomonas acroporae</name>
    <dbReference type="NCBI Taxonomy" id="2937791"/>
    <lineage>
        <taxon>Bacteria</taxon>
        <taxon>Pseudomonadati</taxon>
        <taxon>Pseudomonadota</taxon>
        <taxon>Alphaproteobacteria</taxon>
        <taxon>Acetobacterales</taxon>
        <taxon>Roseomonadaceae</taxon>
        <taxon>Roseomonas</taxon>
    </lineage>
</organism>
<dbReference type="AlphaFoldDB" id="A0A9X2BVR2"/>